<accession>A0A9N8YQ55</accession>
<dbReference type="InterPro" id="IPR017850">
    <property type="entry name" value="Alkaline_phosphatase_core_sf"/>
</dbReference>
<evidence type="ECO:0000256" key="12">
    <source>
        <dbReference type="SAM" id="Phobius"/>
    </source>
</evidence>
<comment type="similarity">
    <text evidence="1 10">Belongs to the alkaline phosphatase family.</text>
</comment>
<evidence type="ECO:0000256" key="3">
    <source>
        <dbReference type="ARBA" id="ARBA00022553"/>
    </source>
</evidence>
<name>A0A9N8YQ55_FUNMO</name>
<feature type="binding site" evidence="9">
    <location>
        <position position="309"/>
    </location>
    <ligand>
        <name>Zn(2+)</name>
        <dbReference type="ChEBI" id="CHEBI:29105"/>
        <label>2</label>
    </ligand>
</feature>
<keyword evidence="12" id="KW-1133">Transmembrane helix</keyword>
<evidence type="ECO:0000256" key="9">
    <source>
        <dbReference type="PIRSR" id="PIRSR601952-2"/>
    </source>
</evidence>
<evidence type="ECO:0000256" key="11">
    <source>
        <dbReference type="RuleBase" id="RU003947"/>
    </source>
</evidence>
<evidence type="ECO:0000313" key="14">
    <source>
        <dbReference type="Proteomes" id="UP000789375"/>
    </source>
</evidence>
<dbReference type="GO" id="GO:0000329">
    <property type="term" value="C:fungal-type vacuole membrane"/>
    <property type="evidence" value="ECO:0007669"/>
    <property type="project" value="TreeGrafter"/>
</dbReference>
<dbReference type="PRINTS" id="PR00113">
    <property type="entry name" value="ALKPHPHTASE"/>
</dbReference>
<evidence type="ECO:0000256" key="2">
    <source>
        <dbReference type="ARBA" id="ARBA00012647"/>
    </source>
</evidence>
<dbReference type="Gene3D" id="1.10.60.40">
    <property type="match status" value="1"/>
</dbReference>
<dbReference type="CDD" id="cd16012">
    <property type="entry name" value="ALP"/>
    <property type="match status" value="1"/>
</dbReference>
<feature type="binding site" evidence="9">
    <location>
        <position position="166"/>
    </location>
    <ligand>
        <name>Mg(2+)</name>
        <dbReference type="ChEBI" id="CHEBI:18420"/>
    </ligand>
</feature>
<keyword evidence="6 9" id="KW-0862">Zinc</keyword>
<dbReference type="EC" id="3.1.3.1" evidence="2 11"/>
<comment type="cofactor">
    <cofactor evidence="9">
        <name>Zn(2+)</name>
        <dbReference type="ChEBI" id="CHEBI:29105"/>
    </cofactor>
    <text evidence="9">Binds 2 Zn(2+) ions.</text>
</comment>
<comment type="cofactor">
    <cofactor evidence="9">
        <name>Mg(2+)</name>
        <dbReference type="ChEBI" id="CHEBI:18420"/>
    </cofactor>
    <text evidence="9">Binds 1 Mg(2+) ion.</text>
</comment>
<evidence type="ECO:0000256" key="1">
    <source>
        <dbReference type="ARBA" id="ARBA00005984"/>
    </source>
</evidence>
<keyword evidence="12" id="KW-0812">Transmembrane</keyword>
<feature type="binding site" evidence="9">
    <location>
        <position position="455"/>
    </location>
    <ligand>
        <name>Zn(2+)</name>
        <dbReference type="ChEBI" id="CHEBI:29105"/>
        <label>2</label>
    </ligand>
</feature>
<dbReference type="Proteomes" id="UP000789375">
    <property type="component" value="Unassembled WGS sequence"/>
</dbReference>
<evidence type="ECO:0000256" key="4">
    <source>
        <dbReference type="ARBA" id="ARBA00022723"/>
    </source>
</evidence>
<comment type="catalytic activity">
    <reaction evidence="11">
        <text>a phosphate monoester + H2O = an alcohol + phosphate</text>
        <dbReference type="Rhea" id="RHEA:15017"/>
        <dbReference type="ChEBI" id="CHEBI:15377"/>
        <dbReference type="ChEBI" id="CHEBI:30879"/>
        <dbReference type="ChEBI" id="CHEBI:43474"/>
        <dbReference type="ChEBI" id="CHEBI:67140"/>
        <dbReference type="EC" id="3.1.3.1"/>
    </reaction>
</comment>
<feature type="binding site" evidence="9">
    <location>
        <position position="352"/>
    </location>
    <ligand>
        <name>Zn(2+)</name>
        <dbReference type="ChEBI" id="CHEBI:29105"/>
        <label>2</label>
    </ligand>
</feature>
<feature type="binding site" evidence="9">
    <location>
        <position position="313"/>
    </location>
    <ligand>
        <name>Zn(2+)</name>
        <dbReference type="ChEBI" id="CHEBI:29105"/>
        <label>2</label>
    </ligand>
</feature>
<feature type="binding site" evidence="9">
    <location>
        <position position="164"/>
    </location>
    <ligand>
        <name>Mg(2+)</name>
        <dbReference type="ChEBI" id="CHEBI:18420"/>
    </ligand>
</feature>
<evidence type="ECO:0000256" key="8">
    <source>
        <dbReference type="PIRSR" id="PIRSR601952-1"/>
    </source>
</evidence>
<evidence type="ECO:0000256" key="10">
    <source>
        <dbReference type="RuleBase" id="RU003946"/>
    </source>
</evidence>
<keyword evidence="14" id="KW-1185">Reference proteome</keyword>
<feature type="binding site" evidence="9">
    <location>
        <position position="351"/>
    </location>
    <ligand>
        <name>Zn(2+)</name>
        <dbReference type="ChEBI" id="CHEBI:29105"/>
        <label>2</label>
    </ligand>
</feature>
<evidence type="ECO:0000313" key="13">
    <source>
        <dbReference type="EMBL" id="CAG8438728.1"/>
    </source>
</evidence>
<proteinExistence type="inferred from homology"/>
<evidence type="ECO:0000256" key="6">
    <source>
        <dbReference type="ARBA" id="ARBA00022833"/>
    </source>
</evidence>
<dbReference type="Gene3D" id="3.40.720.10">
    <property type="entry name" value="Alkaline Phosphatase, subunit A"/>
    <property type="match status" value="1"/>
</dbReference>
<dbReference type="SUPFAM" id="SSF53649">
    <property type="entry name" value="Alkaline phosphatase-like"/>
    <property type="match status" value="1"/>
</dbReference>
<feature type="binding site" evidence="9">
    <location>
        <position position="65"/>
    </location>
    <ligand>
        <name>Zn(2+)</name>
        <dbReference type="ChEBI" id="CHEBI:29105"/>
        <label>2</label>
    </ligand>
</feature>
<dbReference type="InterPro" id="IPR001952">
    <property type="entry name" value="Alkaline_phosphatase"/>
</dbReference>
<feature type="binding site" evidence="9">
    <location>
        <position position="304"/>
    </location>
    <ligand>
        <name>Mg(2+)</name>
        <dbReference type="ChEBI" id="CHEBI:18420"/>
    </ligand>
</feature>
<evidence type="ECO:0000256" key="7">
    <source>
        <dbReference type="ARBA" id="ARBA00022842"/>
    </source>
</evidence>
<dbReference type="EMBL" id="CAJVPP010000062">
    <property type="protein sequence ID" value="CAG8438728.1"/>
    <property type="molecule type" value="Genomic_DNA"/>
</dbReference>
<feature type="active site" description="Phosphoserine intermediate" evidence="8">
    <location>
        <position position="113"/>
    </location>
</feature>
<comment type="caution">
    <text evidence="13">The sequence shown here is derived from an EMBL/GenBank/DDBJ whole genome shotgun (WGS) entry which is preliminary data.</text>
</comment>
<dbReference type="PANTHER" id="PTHR11596">
    <property type="entry name" value="ALKALINE PHOSPHATASE"/>
    <property type="match status" value="1"/>
</dbReference>
<dbReference type="SMART" id="SM00098">
    <property type="entry name" value="alkPPc"/>
    <property type="match status" value="1"/>
</dbReference>
<dbReference type="PROSITE" id="PS00123">
    <property type="entry name" value="ALKALINE_PHOSPHATASE"/>
    <property type="match status" value="1"/>
</dbReference>
<keyword evidence="4 9" id="KW-0479">Metal-binding</keyword>
<sequence length="533" mass="59754">MSDPAEAERLLGDGQERRKVRRDLCAVCFMAALIVGAVIGLAAVWASLANVETLPKRSVILMISDGFGPTSQTFARTYNQHVNKLKYNYVSPLDEILVGSSRTRSSSSLVTDSAAGATAFACALKSYNGAIGVNPKKVPCGTVLESAKYLGLTTGLVVTSRITHATPASFSAHVVNRDMEADIAVQQIGDNPLGRQVDLMFGGGRCYFLPNHTEGSCRIDQRDLVKESNKQGYKYFATRKEFDDLEPGKDKLPLLGLFTLDHMSYEIDRDPAQEPSLKEMSEKALKFLDSATAKSDKGFFLMIEGSRIDMAAHSNDPATHVHDILAYHETIELVKKYVDEHPDTVMISVSDHETGGISLARQVDSDYPEYLWLPEILTRVKNSSFILSQGLVQYWNVDRENFIKNSIINYGLGIDNVKDYEINWLKEEHAQLEYEYYLANMTSIRAQIGWTTHGHTAVDVNLYAYGKDIEYLRGNHENIDIGDYIVDYLNLDLDTITSKLNNSDITVKEYLIIQLKYTEQEFTYIKPNMNKGW</sequence>
<organism evidence="13 14">
    <name type="scientific">Funneliformis mosseae</name>
    <name type="common">Endomycorrhizal fungus</name>
    <name type="synonym">Glomus mosseae</name>
    <dbReference type="NCBI Taxonomy" id="27381"/>
    <lineage>
        <taxon>Eukaryota</taxon>
        <taxon>Fungi</taxon>
        <taxon>Fungi incertae sedis</taxon>
        <taxon>Mucoromycota</taxon>
        <taxon>Glomeromycotina</taxon>
        <taxon>Glomeromycetes</taxon>
        <taxon>Glomerales</taxon>
        <taxon>Glomeraceae</taxon>
        <taxon>Funneliformis</taxon>
    </lineage>
</organism>
<dbReference type="InterPro" id="IPR018299">
    <property type="entry name" value="Alkaline_phosphatase_AS"/>
</dbReference>
<dbReference type="GO" id="GO:0046872">
    <property type="term" value="F:metal ion binding"/>
    <property type="evidence" value="ECO:0007669"/>
    <property type="project" value="UniProtKB-KW"/>
</dbReference>
<keyword evidence="5 11" id="KW-0378">Hydrolase</keyword>
<feature type="transmembrane region" description="Helical" evidence="12">
    <location>
        <begin position="24"/>
        <end position="48"/>
    </location>
</feature>
<reference evidence="13" key="1">
    <citation type="submission" date="2021-06" db="EMBL/GenBank/DDBJ databases">
        <authorList>
            <person name="Kallberg Y."/>
            <person name="Tangrot J."/>
            <person name="Rosling A."/>
        </authorList>
    </citation>
    <scope>NUCLEOTIDE SEQUENCE</scope>
    <source>
        <strain evidence="13">87-6 pot B 2015</strain>
    </source>
</reference>
<gene>
    <name evidence="13" type="ORF">FMOSSE_LOCUS628</name>
</gene>
<feature type="binding site" evidence="9">
    <location>
        <position position="65"/>
    </location>
    <ligand>
        <name>Mg(2+)</name>
        <dbReference type="ChEBI" id="CHEBI:18420"/>
    </ligand>
</feature>
<dbReference type="GO" id="GO:0004035">
    <property type="term" value="F:alkaline phosphatase activity"/>
    <property type="evidence" value="ECO:0007669"/>
    <property type="project" value="UniProtKB-EC"/>
</dbReference>
<protein>
    <recommendedName>
        <fullName evidence="2 11">Alkaline phosphatase</fullName>
        <ecNumber evidence="2 11">3.1.3.1</ecNumber>
    </recommendedName>
</protein>
<keyword evidence="3" id="KW-0597">Phosphoprotein</keyword>
<dbReference type="PANTHER" id="PTHR11596:SF5">
    <property type="entry name" value="ALKALINE PHOSPHATASE"/>
    <property type="match status" value="1"/>
</dbReference>
<keyword evidence="12" id="KW-0472">Membrane</keyword>
<dbReference type="Pfam" id="PF00245">
    <property type="entry name" value="Alk_phosphatase"/>
    <property type="match status" value="1"/>
</dbReference>
<keyword evidence="7 9" id="KW-0460">Magnesium</keyword>
<dbReference type="AlphaFoldDB" id="A0A9N8YQ55"/>
<evidence type="ECO:0000256" key="5">
    <source>
        <dbReference type="ARBA" id="ARBA00022801"/>
    </source>
</evidence>